<dbReference type="WBParaSite" id="TCLT_0000438401-mRNA-1">
    <property type="protein sequence ID" value="TCLT_0000438401-mRNA-1"/>
    <property type="gene ID" value="TCLT_0000438401"/>
</dbReference>
<dbReference type="InterPro" id="IPR036034">
    <property type="entry name" value="PDZ_sf"/>
</dbReference>
<dbReference type="InterPro" id="IPR001478">
    <property type="entry name" value="PDZ"/>
</dbReference>
<dbReference type="Proteomes" id="UP000276776">
    <property type="component" value="Unassembled WGS sequence"/>
</dbReference>
<name>A0A0N5CVN9_THECL</name>
<dbReference type="Gene3D" id="2.30.42.10">
    <property type="match status" value="1"/>
</dbReference>
<dbReference type="OrthoDB" id="6022711at2759"/>
<protein>
    <submittedName>
        <fullName evidence="4">PDZ domain-containing protein</fullName>
    </submittedName>
</protein>
<sequence length="179" mass="19806">MNSRIRTIVLYRGVASDSLRNESYSEKPQPSRHPLGFSIVGGIDSPRGPMGIYVKTVFANGLAAKTGLICKGDEILSVNGVELKGKTHAEALRIFKKSSQINVTLCIRRNISNSPRQRKIFEYAKKTFENEKLMYPATATSSACPKCFNPVPNLQHKMHVNAGTPVSQVHLFLTRSSFP</sequence>
<dbReference type="OMA" id="CKGDEIL"/>
<dbReference type="SUPFAM" id="SSF50156">
    <property type="entry name" value="PDZ domain-like"/>
    <property type="match status" value="1"/>
</dbReference>
<accession>A0A0N5CVN9</accession>
<dbReference type="Pfam" id="PF00595">
    <property type="entry name" value="PDZ"/>
    <property type="match status" value="1"/>
</dbReference>
<organism evidence="4">
    <name type="scientific">Thelazia callipaeda</name>
    <name type="common">Oriental eyeworm</name>
    <name type="synonym">Parasitic nematode</name>
    <dbReference type="NCBI Taxonomy" id="103827"/>
    <lineage>
        <taxon>Eukaryota</taxon>
        <taxon>Metazoa</taxon>
        <taxon>Ecdysozoa</taxon>
        <taxon>Nematoda</taxon>
        <taxon>Chromadorea</taxon>
        <taxon>Rhabditida</taxon>
        <taxon>Spirurina</taxon>
        <taxon>Spiruromorpha</taxon>
        <taxon>Thelazioidea</taxon>
        <taxon>Thelaziidae</taxon>
        <taxon>Thelazia</taxon>
    </lineage>
</organism>
<reference evidence="4" key="1">
    <citation type="submission" date="2017-02" db="UniProtKB">
        <authorList>
            <consortium name="WormBaseParasite"/>
        </authorList>
    </citation>
    <scope>IDENTIFICATION</scope>
</reference>
<dbReference type="PROSITE" id="PS50106">
    <property type="entry name" value="PDZ"/>
    <property type="match status" value="1"/>
</dbReference>
<gene>
    <name evidence="2" type="ORF">TCLT_LOCUS4373</name>
</gene>
<keyword evidence="3" id="KW-1185">Reference proteome</keyword>
<dbReference type="PANTHER" id="PTHR19964:SF97">
    <property type="entry name" value="PDZ DOMAIN-CONTAINING PROTEIN"/>
    <property type="match status" value="1"/>
</dbReference>
<dbReference type="EMBL" id="UYYF01004286">
    <property type="protein sequence ID" value="VDN01472.1"/>
    <property type="molecule type" value="Genomic_DNA"/>
</dbReference>
<dbReference type="SMART" id="SM00228">
    <property type="entry name" value="PDZ"/>
    <property type="match status" value="1"/>
</dbReference>
<dbReference type="InterPro" id="IPR051342">
    <property type="entry name" value="PDZ_scaffold"/>
</dbReference>
<dbReference type="PANTHER" id="PTHR19964">
    <property type="entry name" value="MULTIPLE PDZ DOMAIN PROTEIN"/>
    <property type="match status" value="1"/>
</dbReference>
<evidence type="ECO:0000259" key="1">
    <source>
        <dbReference type="PROSITE" id="PS50106"/>
    </source>
</evidence>
<reference evidence="2 3" key="2">
    <citation type="submission" date="2018-11" db="EMBL/GenBank/DDBJ databases">
        <authorList>
            <consortium name="Pathogen Informatics"/>
        </authorList>
    </citation>
    <scope>NUCLEOTIDE SEQUENCE [LARGE SCALE GENOMIC DNA]</scope>
</reference>
<evidence type="ECO:0000313" key="3">
    <source>
        <dbReference type="Proteomes" id="UP000276776"/>
    </source>
</evidence>
<dbReference type="AlphaFoldDB" id="A0A0N5CVN9"/>
<proteinExistence type="predicted"/>
<feature type="domain" description="PDZ" evidence="1">
    <location>
        <begin position="35"/>
        <end position="100"/>
    </location>
</feature>
<dbReference type="STRING" id="103827.A0A0N5CVN9"/>
<evidence type="ECO:0000313" key="2">
    <source>
        <dbReference type="EMBL" id="VDN01472.1"/>
    </source>
</evidence>
<evidence type="ECO:0000313" key="4">
    <source>
        <dbReference type="WBParaSite" id="TCLT_0000438401-mRNA-1"/>
    </source>
</evidence>